<dbReference type="AlphaFoldDB" id="A0A422PHK4"/>
<protein>
    <submittedName>
        <fullName evidence="3">Uncharacterized protein</fullName>
    </submittedName>
</protein>
<dbReference type="Proteomes" id="UP000284403">
    <property type="component" value="Unassembled WGS sequence"/>
</dbReference>
<reference evidence="3 4" key="1">
    <citation type="journal article" date="2018" name="BMC Genomics">
        <title>Genomic comparison of Trypanosoma conorhini and Trypanosoma rangeli to Trypanosoma cruzi strains of high and low virulence.</title>
        <authorList>
            <person name="Bradwell K.R."/>
            <person name="Koparde V.N."/>
            <person name="Matveyev A.V."/>
            <person name="Serrano M.G."/>
            <person name="Alves J.M."/>
            <person name="Parikh H."/>
            <person name="Huang B."/>
            <person name="Lee V."/>
            <person name="Espinosa-Alvarez O."/>
            <person name="Ortiz P.A."/>
            <person name="Costa-Martins A.G."/>
            <person name="Teixeira M.M."/>
            <person name="Buck G.A."/>
        </authorList>
    </citation>
    <scope>NUCLEOTIDE SEQUENCE [LARGE SCALE GENOMIC DNA]</scope>
    <source>
        <strain evidence="3 4">025E</strain>
    </source>
</reference>
<dbReference type="EMBL" id="MKKU01000269">
    <property type="protein sequence ID" value="RNF17199.1"/>
    <property type="molecule type" value="Genomic_DNA"/>
</dbReference>
<keyword evidence="4" id="KW-1185">Reference proteome</keyword>
<evidence type="ECO:0000256" key="2">
    <source>
        <dbReference type="SAM" id="MobiDB-lite"/>
    </source>
</evidence>
<feature type="region of interest" description="Disordered" evidence="2">
    <location>
        <begin position="122"/>
        <end position="158"/>
    </location>
</feature>
<evidence type="ECO:0000313" key="4">
    <source>
        <dbReference type="Proteomes" id="UP000284403"/>
    </source>
</evidence>
<organism evidence="3 4">
    <name type="scientific">Trypanosoma conorhini</name>
    <dbReference type="NCBI Taxonomy" id="83891"/>
    <lineage>
        <taxon>Eukaryota</taxon>
        <taxon>Discoba</taxon>
        <taxon>Euglenozoa</taxon>
        <taxon>Kinetoplastea</taxon>
        <taxon>Metakinetoplastina</taxon>
        <taxon>Trypanosomatida</taxon>
        <taxon>Trypanosomatidae</taxon>
        <taxon>Trypanosoma</taxon>
    </lineage>
</organism>
<dbReference type="OrthoDB" id="248146at2759"/>
<feature type="coiled-coil region" evidence="1">
    <location>
        <begin position="527"/>
        <end position="583"/>
    </location>
</feature>
<feature type="compositionally biased region" description="Polar residues" evidence="2">
    <location>
        <begin position="745"/>
        <end position="765"/>
    </location>
</feature>
<feature type="region of interest" description="Disordered" evidence="2">
    <location>
        <begin position="738"/>
        <end position="765"/>
    </location>
</feature>
<name>A0A422PHK4_9TRYP</name>
<dbReference type="RefSeq" id="XP_029228077.1">
    <property type="nucleotide sequence ID" value="XM_029371806.1"/>
</dbReference>
<sequence>MSVRGEEDMVLSTSVLRLPRQYDASDFLQACSLKEQYRILASICRSESHHPLRCSAGDGGSNSSSTRRGDGCVNATEKAEQQQQQQHDGVSDVYYSARLLAFISGCGQETGTLNVLKKEHLRQHRQREQEEAEAAERARLAQEAAAAAEADGEEAANQEIWYDEEGGYYYDSYGYYDEEGNYYYFEGADPGEQAGQEVEVANKETGAQAQEAESEGVACEFQGESEAEPPSCCEDAFATELSHSVSDDAEAELVTTLRVVPDESRLALPPLFRGVCALERAFQVLEQSFPSVNAFLRDNGLFPSVPVCGVANSGTARVEAVEKVRPECIHVVASRQHLHIVYVPTPFANGRGQHAEDEAREKLDAVAPLLDPTTQAGVLVSVPLQNWGGNYTTCYGGLGDGRVLLEVHAAPAEEAGTAVDGTGMTLSMIFGVSPDAPFRAAPLAYRLVACYEQRVLHHLAKSGGKLDDLLLAKFGNENGGSPCASDALRPLFGYSALLLGGDAENKSCSTNGAKCMDELVYHEASNSVFLNKEREKKEQEERQWEEALYLARNLEPPHWRFLREALEKVQQQEVEEREKLIADAWARYRGGHQLSFHGIAFVMLPFLRTQEVSMAELKETEQREWERLLQRFSDRHRRLSAEETRRRLDEQFAFERRLQLLQCSVGFDVLVEREKAMRAMVERDEVLERHGGELQECLLALLICRRTEDARQTTPVKEESVLVAAGCGEKGALTQTEERLGRAVSRSQDSQQPRHALSHSMQSPTTEDFMRMLAHGRRGSPALLPHAATAATLTFHGVMPR</sequence>
<keyword evidence="1" id="KW-0175">Coiled coil</keyword>
<accession>A0A422PHK4</accession>
<comment type="caution">
    <text evidence="3">The sequence shown here is derived from an EMBL/GenBank/DDBJ whole genome shotgun (WGS) entry which is preliminary data.</text>
</comment>
<evidence type="ECO:0000256" key="1">
    <source>
        <dbReference type="SAM" id="Coils"/>
    </source>
</evidence>
<proteinExistence type="predicted"/>
<feature type="compositionally biased region" description="Basic and acidic residues" evidence="2">
    <location>
        <begin position="126"/>
        <end position="140"/>
    </location>
</feature>
<gene>
    <name evidence="3" type="ORF">Tco025E_04901</name>
</gene>
<evidence type="ECO:0000313" key="3">
    <source>
        <dbReference type="EMBL" id="RNF17199.1"/>
    </source>
</evidence>
<dbReference type="GeneID" id="40318512"/>
<feature type="region of interest" description="Disordered" evidence="2">
    <location>
        <begin position="52"/>
        <end position="88"/>
    </location>
</feature>